<dbReference type="Pfam" id="PF00781">
    <property type="entry name" value="DAGK_cat"/>
    <property type="match status" value="1"/>
</dbReference>
<dbReference type="InterPro" id="IPR016064">
    <property type="entry name" value="NAD/diacylglycerol_kinase_sf"/>
</dbReference>
<dbReference type="PROSITE" id="PS50146">
    <property type="entry name" value="DAGK"/>
    <property type="match status" value="1"/>
</dbReference>
<dbReference type="AlphaFoldDB" id="C5LWX0"/>
<dbReference type="InterPro" id="IPR001206">
    <property type="entry name" value="Diacylglycerol_kinase_cat_dom"/>
</dbReference>
<dbReference type="Gene3D" id="3.40.50.10330">
    <property type="entry name" value="Probable inorganic polyphosphate/atp-NAD kinase, domain 1"/>
    <property type="match status" value="1"/>
</dbReference>
<dbReference type="PANTHER" id="PTHR12358">
    <property type="entry name" value="SPHINGOSINE KINASE"/>
    <property type="match status" value="1"/>
</dbReference>
<protein>
    <submittedName>
        <fullName evidence="2">Sphingosine kinase, putative</fullName>
    </submittedName>
</protein>
<gene>
    <name evidence="2" type="ORF">Pmar_PMAR027232</name>
</gene>
<keyword evidence="3" id="KW-1185">Reference proteome</keyword>
<dbReference type="GO" id="GO:0046512">
    <property type="term" value="P:sphingosine biosynthetic process"/>
    <property type="evidence" value="ECO:0007669"/>
    <property type="project" value="TreeGrafter"/>
</dbReference>
<feature type="domain" description="DAGKc" evidence="1">
    <location>
        <begin position="127"/>
        <end position="280"/>
    </location>
</feature>
<dbReference type="RefSeq" id="XP_002766031.1">
    <property type="nucleotide sequence ID" value="XM_002765985.1"/>
</dbReference>
<dbReference type="InterPro" id="IPR050187">
    <property type="entry name" value="Lipid_Phosphate_FormReg"/>
</dbReference>
<evidence type="ECO:0000259" key="1">
    <source>
        <dbReference type="PROSITE" id="PS50146"/>
    </source>
</evidence>
<keyword evidence="2" id="KW-0808">Transferase</keyword>
<proteinExistence type="predicted"/>
<dbReference type="SMART" id="SM00046">
    <property type="entry name" value="DAGKc"/>
    <property type="match status" value="1"/>
</dbReference>
<dbReference type="OrthoDB" id="202696at2759"/>
<dbReference type="GO" id="GO:0016020">
    <property type="term" value="C:membrane"/>
    <property type="evidence" value="ECO:0007669"/>
    <property type="project" value="TreeGrafter"/>
</dbReference>
<dbReference type="PANTHER" id="PTHR12358:SF31">
    <property type="entry name" value="ACYLGLYCEROL KINASE, MITOCHONDRIAL"/>
    <property type="match status" value="1"/>
</dbReference>
<keyword evidence="2" id="KW-0418">Kinase</keyword>
<name>C5LWX0_PERM5</name>
<reference evidence="2 3" key="1">
    <citation type="submission" date="2008-07" db="EMBL/GenBank/DDBJ databases">
        <authorList>
            <person name="El-Sayed N."/>
            <person name="Caler E."/>
            <person name="Inman J."/>
            <person name="Amedeo P."/>
            <person name="Hass B."/>
            <person name="Wortman J."/>
        </authorList>
    </citation>
    <scope>NUCLEOTIDE SEQUENCE [LARGE SCALE GENOMIC DNA]</scope>
    <source>
        <strain evidence="3">ATCC 50983 / TXsc</strain>
    </source>
</reference>
<organism evidence="3">
    <name type="scientific">Perkinsus marinus (strain ATCC 50983 / TXsc)</name>
    <dbReference type="NCBI Taxonomy" id="423536"/>
    <lineage>
        <taxon>Eukaryota</taxon>
        <taxon>Sar</taxon>
        <taxon>Alveolata</taxon>
        <taxon>Perkinsozoa</taxon>
        <taxon>Perkinsea</taxon>
        <taxon>Perkinsida</taxon>
        <taxon>Perkinsidae</taxon>
        <taxon>Perkinsus</taxon>
    </lineage>
</organism>
<evidence type="ECO:0000313" key="2">
    <source>
        <dbReference type="EMBL" id="EEQ98748.1"/>
    </source>
</evidence>
<dbReference type="InParanoid" id="C5LWX0"/>
<dbReference type="InterPro" id="IPR017438">
    <property type="entry name" value="ATP-NAD_kinase_N"/>
</dbReference>
<dbReference type="GO" id="GO:0005737">
    <property type="term" value="C:cytoplasm"/>
    <property type="evidence" value="ECO:0007669"/>
    <property type="project" value="TreeGrafter"/>
</dbReference>
<sequence>MDLIHDFFHDALFFYRSNPSVKGDQPKNRFKVTVHSDKLSIVPEGSNTPIDVVVFEDIVAVNHGDLTMQITLLEAKPKGCFSKAGRRRRDVYLKRQQSSNTLDLTATALLHYALGDLDEMVNSAECPTRTRVLLLINPASGKGKAENLYYKYAAPLFKLAGDRFAVETVKTVSTQHVRHLGMDNADKYDAFITCGGDGVMHELLQGIYHLPDGQYLIKHLRFGMLPGGSGNGLSTSAVYSSEKDFFGDIAGFVGDFNAAMRLILRGKTTSVDAAMISVDDDSAENKTIIGFLNATWGFFSDQQSPKSNIGDLKAGTKVWVFYQMQKSPRDPAWFAVDTHVQGYNRPQIGWTDRWQPAVVINDFKEAEFNPARHETYVKVRYEHRIWFDREQDVLNTTDTRNIEQAYYPSDVRLTEPSTPSLSVFVVRWGNPNFGNVNEYDWQSWGEAGSNVSDTYICHMMQKGIRKVAKNDYEVLSAFVTSAEDLRKISPLAIRQMLTGRHKAAMYFLWPTAFEDNITDAGGYIDKDAFFELMVGVEAMGVPTMFPHPSHLLDTIVSKAFYAHLCTIPDLHMPPTTRVSRGHVVASPDSAARLTWERLSALCDMTSGGVQKKKPLPRGAIAKLGYSWEAADVRTCDNIGELSYQMLDLFEQKGCKVDSVFVQQRVPVDLELRMFVVNGKVERILYTRFRAVNSAGLFIDFEHETKTAEAAKKWFRGDVPRLQEVERICYHIIDQFYKWMDTESVYGSPANRFDFLVGYDRDDGTAGPSVYLGEVGELGFSMVDFPEGPRKVFKEIGIRCLKTTQECNDESCCCRPFSNWSPKRKRNEE</sequence>
<dbReference type="SUPFAM" id="SSF111331">
    <property type="entry name" value="NAD kinase/diacylglycerol kinase-like"/>
    <property type="match status" value="1"/>
</dbReference>
<dbReference type="GO" id="GO:0001727">
    <property type="term" value="F:lipid kinase activity"/>
    <property type="evidence" value="ECO:0007669"/>
    <property type="project" value="UniProtKB-ARBA"/>
</dbReference>
<dbReference type="Proteomes" id="UP000007800">
    <property type="component" value="Unassembled WGS sequence"/>
</dbReference>
<evidence type="ECO:0000313" key="3">
    <source>
        <dbReference type="Proteomes" id="UP000007800"/>
    </source>
</evidence>
<dbReference type="EMBL" id="GG686286">
    <property type="protein sequence ID" value="EEQ98748.1"/>
    <property type="molecule type" value="Genomic_DNA"/>
</dbReference>
<dbReference type="GeneID" id="9062759"/>
<dbReference type="GO" id="GO:0016773">
    <property type="term" value="F:phosphotransferase activity, alcohol group as acceptor"/>
    <property type="evidence" value="ECO:0007669"/>
    <property type="project" value="UniProtKB-ARBA"/>
</dbReference>
<accession>C5LWX0</accession>